<comment type="caution">
    <text evidence="2">The sequence shown here is derived from an EMBL/GenBank/DDBJ whole genome shotgun (WGS) entry which is preliminary data.</text>
</comment>
<evidence type="ECO:0000313" key="3">
    <source>
        <dbReference type="Proteomes" id="UP001456524"/>
    </source>
</evidence>
<gene>
    <name evidence="2" type="ORF">IWX90DRAFT_28144</name>
</gene>
<feature type="region of interest" description="Disordered" evidence="1">
    <location>
        <begin position="1"/>
        <end position="37"/>
    </location>
</feature>
<organism evidence="2 3">
    <name type="scientific">Phyllosticta citrichinensis</name>
    <dbReference type="NCBI Taxonomy" id="1130410"/>
    <lineage>
        <taxon>Eukaryota</taxon>
        <taxon>Fungi</taxon>
        <taxon>Dikarya</taxon>
        <taxon>Ascomycota</taxon>
        <taxon>Pezizomycotina</taxon>
        <taxon>Dothideomycetes</taxon>
        <taxon>Dothideomycetes incertae sedis</taxon>
        <taxon>Botryosphaeriales</taxon>
        <taxon>Phyllostictaceae</taxon>
        <taxon>Phyllosticta</taxon>
    </lineage>
</organism>
<feature type="compositionally biased region" description="Basic residues" evidence="1">
    <location>
        <begin position="1"/>
        <end position="11"/>
    </location>
</feature>
<accession>A0ABR1Y748</accession>
<dbReference type="EMBL" id="JBBWUH010000001">
    <property type="protein sequence ID" value="KAK8177728.1"/>
    <property type="molecule type" value="Genomic_DNA"/>
</dbReference>
<sequence length="238" mass="25640">MIAHISRRQQKPKALTATPPSRRARARHQGRRNPSAHHRLLGLICGGGVQRRTHPAFTTREPTSHRLALTRYEAMAVAFFELRVGFLLLTAACNPSIASEPYGVPRSPAQRDQDRRGTGRLAALEKSADDARDAGTWSGHVKAASRGARQSDPAVGLAQAPRLVVVVVVVVVDLVRFVISQQPSPIRRAVPLSPFNHFTPPCPALILIPHGHGSAPRRLSPPSSCLSELLGRAASCGS</sequence>
<feature type="region of interest" description="Disordered" evidence="1">
    <location>
        <begin position="125"/>
        <end position="152"/>
    </location>
</feature>
<evidence type="ECO:0000313" key="2">
    <source>
        <dbReference type="EMBL" id="KAK8177728.1"/>
    </source>
</evidence>
<proteinExistence type="predicted"/>
<keyword evidence="3" id="KW-1185">Reference proteome</keyword>
<feature type="compositionally biased region" description="Basic residues" evidence="1">
    <location>
        <begin position="22"/>
        <end position="37"/>
    </location>
</feature>
<protein>
    <submittedName>
        <fullName evidence="2">Uncharacterized protein</fullName>
    </submittedName>
</protein>
<dbReference type="Proteomes" id="UP001456524">
    <property type="component" value="Unassembled WGS sequence"/>
</dbReference>
<feature type="region of interest" description="Disordered" evidence="1">
    <location>
        <begin position="99"/>
        <end position="118"/>
    </location>
</feature>
<reference evidence="2 3" key="1">
    <citation type="journal article" date="2022" name="G3 (Bethesda)">
        <title>Enemy or ally: a genomic approach to elucidate the lifestyle of Phyllosticta citrichinaensis.</title>
        <authorList>
            <person name="Buijs V.A."/>
            <person name="Groenewald J.Z."/>
            <person name="Haridas S."/>
            <person name="LaButti K.M."/>
            <person name="Lipzen A."/>
            <person name="Martin F.M."/>
            <person name="Barry K."/>
            <person name="Grigoriev I.V."/>
            <person name="Crous P.W."/>
            <person name="Seidl M.F."/>
        </authorList>
    </citation>
    <scope>NUCLEOTIDE SEQUENCE [LARGE SCALE GENOMIC DNA]</scope>
    <source>
        <strain evidence="2 3">CBS 129764</strain>
    </source>
</reference>
<name>A0ABR1Y748_9PEZI</name>
<evidence type="ECO:0000256" key="1">
    <source>
        <dbReference type="SAM" id="MobiDB-lite"/>
    </source>
</evidence>